<name>A0A0K2VD46_LEPSM</name>
<feature type="non-terminal residue" evidence="1">
    <location>
        <position position="1"/>
    </location>
</feature>
<dbReference type="EMBL" id="HACA01030736">
    <property type="protein sequence ID" value="CDW48097.1"/>
    <property type="molecule type" value="Transcribed_RNA"/>
</dbReference>
<evidence type="ECO:0000313" key="1">
    <source>
        <dbReference type="EMBL" id="CDW48097.1"/>
    </source>
</evidence>
<dbReference type="AlphaFoldDB" id="A0A0K2VD46"/>
<feature type="non-terminal residue" evidence="1">
    <location>
        <position position="134"/>
    </location>
</feature>
<accession>A0A0K2VD46</accession>
<sequence>IKSKRFTNEYFCGSSCIVQFQILISISIRRTNIGISRVSVRGCVRSFSLTLVDARSVSVRVSRGVSVRVRWGIRSFGLTLVDTGSISVGVGRSVSVRGGVGSFSLTLVDTRSIPVGVSRWVSVRGSVRSFSLTL</sequence>
<proteinExistence type="predicted"/>
<organism evidence="1">
    <name type="scientific">Lepeophtheirus salmonis</name>
    <name type="common">Salmon louse</name>
    <name type="synonym">Caligus salmonis</name>
    <dbReference type="NCBI Taxonomy" id="72036"/>
    <lineage>
        <taxon>Eukaryota</taxon>
        <taxon>Metazoa</taxon>
        <taxon>Ecdysozoa</taxon>
        <taxon>Arthropoda</taxon>
        <taxon>Crustacea</taxon>
        <taxon>Multicrustacea</taxon>
        <taxon>Hexanauplia</taxon>
        <taxon>Copepoda</taxon>
        <taxon>Siphonostomatoida</taxon>
        <taxon>Caligidae</taxon>
        <taxon>Lepeophtheirus</taxon>
    </lineage>
</organism>
<reference evidence="1" key="1">
    <citation type="submission" date="2014-05" db="EMBL/GenBank/DDBJ databases">
        <authorList>
            <person name="Chronopoulou M."/>
        </authorList>
    </citation>
    <scope>NUCLEOTIDE SEQUENCE</scope>
    <source>
        <tissue evidence="1">Whole organism</tissue>
    </source>
</reference>
<protein>
    <submittedName>
        <fullName evidence="1">Uncharacterized protein</fullName>
    </submittedName>
</protein>